<gene>
    <name evidence="1" type="ORF">HNR39_001450</name>
</gene>
<comment type="caution">
    <text evidence="1">The sequence shown here is derived from an EMBL/GenBank/DDBJ whole genome shotgun (WGS) entry which is preliminary data.</text>
</comment>
<proteinExistence type="predicted"/>
<dbReference type="InterPro" id="IPR001753">
    <property type="entry name" value="Enoyl-CoA_hydra/iso"/>
</dbReference>
<evidence type="ECO:0000313" key="2">
    <source>
        <dbReference type="Proteomes" id="UP000571084"/>
    </source>
</evidence>
<dbReference type="Pfam" id="PF00378">
    <property type="entry name" value="ECH_1"/>
    <property type="match status" value="1"/>
</dbReference>
<keyword evidence="2" id="KW-1185">Reference proteome</keyword>
<dbReference type="Gene3D" id="6.20.390.30">
    <property type="match status" value="1"/>
</dbReference>
<evidence type="ECO:0000313" key="1">
    <source>
        <dbReference type="EMBL" id="MBB5199618.1"/>
    </source>
</evidence>
<dbReference type="CDD" id="cd06558">
    <property type="entry name" value="crotonase-like"/>
    <property type="match status" value="1"/>
</dbReference>
<protein>
    <submittedName>
        <fullName evidence="1">DSF synthase</fullName>
    </submittedName>
</protein>
<dbReference type="InterPro" id="IPR029045">
    <property type="entry name" value="ClpP/crotonase-like_dom_sf"/>
</dbReference>
<name>A0A840RRL1_9BURK</name>
<dbReference type="Proteomes" id="UP000571084">
    <property type="component" value="Unassembled WGS sequence"/>
</dbReference>
<dbReference type="AlphaFoldDB" id="A0A840RRL1"/>
<dbReference type="GO" id="GO:0003824">
    <property type="term" value="F:catalytic activity"/>
    <property type="evidence" value="ECO:0007669"/>
    <property type="project" value="UniProtKB-ARBA"/>
</dbReference>
<reference evidence="1 2" key="1">
    <citation type="submission" date="2020-08" db="EMBL/GenBank/DDBJ databases">
        <title>Genomic Encyclopedia of Type Strains, Phase IV (KMG-IV): sequencing the most valuable type-strain genomes for metagenomic binning, comparative biology and taxonomic classification.</title>
        <authorList>
            <person name="Goeker M."/>
        </authorList>
    </citation>
    <scope>NUCLEOTIDE SEQUENCE [LARGE SCALE GENOMIC DNA]</scope>
    <source>
        <strain evidence="1 2">DSM 23240</strain>
    </source>
</reference>
<dbReference type="NCBIfam" id="NF006452">
    <property type="entry name" value="PRK08788.1"/>
    <property type="match status" value="1"/>
</dbReference>
<dbReference type="SUPFAM" id="SSF52096">
    <property type="entry name" value="ClpP/crotonase"/>
    <property type="match status" value="1"/>
</dbReference>
<dbReference type="EMBL" id="JACHHQ010000003">
    <property type="protein sequence ID" value="MBB5199618.1"/>
    <property type="molecule type" value="Genomic_DNA"/>
</dbReference>
<sequence length="316" mass="35041">MPLLNHLKTRRFIEAGTLSQMSAWYEAERNVMWMMLHAHPRPCFNPELLKDISNLTRAARAFHLPIDFWVTGSTVPGLYNVGGDLSYFAHHIRSGERAPLMAYARACVDAVYEAMNGFGVGAITIAMVEGTALGGGFEAALAHEYVLAQKEAKLGFPEIAFNLYPGMGAYSLVARKAHMRLAEQLISTGEAHSAVWHHEKGLVDRLFDEGDAYKATRTFIDGIRPKLNGIRAMLRTRRRVLPITKTELLDITEDWAESAFQLQEKDLAYMERLVLLQNKRSVKSSVVATKDVSVPLVSTSVASITPLFSVVPPTPA</sequence>
<dbReference type="PANTHER" id="PTHR11941:SF54">
    <property type="entry name" value="ENOYL-COA HYDRATASE, MITOCHONDRIAL"/>
    <property type="match status" value="1"/>
</dbReference>
<accession>A0A840RRL1</accession>
<dbReference type="Gene3D" id="3.90.226.10">
    <property type="entry name" value="2-enoyl-CoA Hydratase, Chain A, domain 1"/>
    <property type="match status" value="1"/>
</dbReference>
<organism evidence="1 2">
    <name type="scientific">Glaciimonas immobilis</name>
    <dbReference type="NCBI Taxonomy" id="728004"/>
    <lineage>
        <taxon>Bacteria</taxon>
        <taxon>Pseudomonadati</taxon>
        <taxon>Pseudomonadota</taxon>
        <taxon>Betaproteobacteria</taxon>
        <taxon>Burkholderiales</taxon>
        <taxon>Oxalobacteraceae</taxon>
        <taxon>Glaciimonas</taxon>
    </lineage>
</organism>
<dbReference type="PANTHER" id="PTHR11941">
    <property type="entry name" value="ENOYL-COA HYDRATASE-RELATED"/>
    <property type="match status" value="1"/>
</dbReference>
<dbReference type="GO" id="GO:0006635">
    <property type="term" value="P:fatty acid beta-oxidation"/>
    <property type="evidence" value="ECO:0007669"/>
    <property type="project" value="TreeGrafter"/>
</dbReference>